<comment type="caution">
    <text evidence="1">The sequence shown here is derived from an EMBL/GenBank/DDBJ whole genome shotgun (WGS) entry which is preliminary data.</text>
</comment>
<dbReference type="Proteomes" id="UP000249045">
    <property type="component" value="Unassembled WGS sequence"/>
</dbReference>
<reference evidence="1 2" key="1">
    <citation type="submission" date="2018-03" db="EMBL/GenBank/DDBJ databases">
        <title>Defining the species Micromonospora saelicesensis and Micromonospora noduli under the framework of genomics.</title>
        <authorList>
            <person name="Riesco R."/>
            <person name="Trujillo M.E."/>
        </authorList>
    </citation>
    <scope>NUCLEOTIDE SEQUENCE [LARGE SCALE GENOMIC DNA]</scope>
    <source>
        <strain evidence="1 2">MED15</strain>
    </source>
</reference>
<evidence type="ECO:0000313" key="1">
    <source>
        <dbReference type="EMBL" id="RAO23039.1"/>
    </source>
</evidence>
<accession>A0ABX9D5Y2</accession>
<keyword evidence="2" id="KW-1185">Reference proteome</keyword>
<evidence type="ECO:0008006" key="3">
    <source>
        <dbReference type="Google" id="ProtNLM"/>
    </source>
</evidence>
<sequence length="126" mass="14436">MYVKLLSDLLIRHRNETELLCKIEQSEGMSAISRRLPDSASRQAFKTLGKVASLPQLKIVMVAKSDCMSMAIIDYVMSATTRWLQAGRPTSPKDWPYRGFREIEPFVSLLYSFEQGRISSRKEPLH</sequence>
<protein>
    <recommendedName>
        <fullName evidence="3">Resolvase/invertase-type recombinase catalytic domain-containing protein</fullName>
    </recommendedName>
</protein>
<evidence type="ECO:0000313" key="2">
    <source>
        <dbReference type="Proteomes" id="UP000249045"/>
    </source>
</evidence>
<gene>
    <name evidence="1" type="ORF">MED15_01434</name>
</gene>
<name>A0ABX9D5Y2_9ACTN</name>
<organism evidence="1 2">
    <name type="scientific">Micromonospora noduli</name>
    <dbReference type="NCBI Taxonomy" id="709876"/>
    <lineage>
        <taxon>Bacteria</taxon>
        <taxon>Bacillati</taxon>
        <taxon>Actinomycetota</taxon>
        <taxon>Actinomycetes</taxon>
        <taxon>Micromonosporales</taxon>
        <taxon>Micromonosporaceae</taxon>
        <taxon>Micromonospora</taxon>
    </lineage>
</organism>
<proteinExistence type="predicted"/>
<dbReference type="EMBL" id="PYAC01000003">
    <property type="protein sequence ID" value="RAO23039.1"/>
    <property type="molecule type" value="Genomic_DNA"/>
</dbReference>